<dbReference type="InterPro" id="IPR050189">
    <property type="entry name" value="MFS_Efflux_Transporters"/>
</dbReference>
<dbReference type="SUPFAM" id="SSF103473">
    <property type="entry name" value="MFS general substrate transporter"/>
    <property type="match status" value="1"/>
</dbReference>
<accession>A0A1M5FRK2</accession>
<feature type="transmembrane region" description="Helical" evidence="6">
    <location>
        <begin position="139"/>
        <end position="159"/>
    </location>
</feature>
<dbReference type="EMBL" id="FQVN01000005">
    <property type="protein sequence ID" value="SHF93781.1"/>
    <property type="molecule type" value="Genomic_DNA"/>
</dbReference>
<keyword evidence="9" id="KW-1185">Reference proteome</keyword>
<proteinExistence type="predicted"/>
<feature type="transmembrane region" description="Helical" evidence="6">
    <location>
        <begin position="23"/>
        <end position="42"/>
    </location>
</feature>
<dbReference type="InterPro" id="IPR036259">
    <property type="entry name" value="MFS_trans_sf"/>
</dbReference>
<protein>
    <submittedName>
        <fullName evidence="8">MFS transporter, DHA1 family, inner membrane transport protein</fullName>
    </submittedName>
</protein>
<feature type="transmembrane region" description="Helical" evidence="6">
    <location>
        <begin position="335"/>
        <end position="354"/>
    </location>
</feature>
<feature type="transmembrane region" description="Helical" evidence="6">
    <location>
        <begin position="49"/>
        <end position="68"/>
    </location>
</feature>
<feature type="domain" description="Major facilitator superfamily (MFS) profile" evidence="7">
    <location>
        <begin position="1"/>
        <end position="358"/>
    </location>
</feature>
<dbReference type="Proteomes" id="UP000184501">
    <property type="component" value="Unassembled WGS sequence"/>
</dbReference>
<dbReference type="AlphaFoldDB" id="A0A1M5FRK2"/>
<dbReference type="InterPro" id="IPR011701">
    <property type="entry name" value="MFS"/>
</dbReference>
<evidence type="ECO:0000259" key="7">
    <source>
        <dbReference type="PROSITE" id="PS50850"/>
    </source>
</evidence>
<dbReference type="GO" id="GO:0005886">
    <property type="term" value="C:plasma membrane"/>
    <property type="evidence" value="ECO:0007669"/>
    <property type="project" value="UniProtKB-SubCell"/>
</dbReference>
<feature type="transmembrane region" description="Helical" evidence="6">
    <location>
        <begin position="180"/>
        <end position="202"/>
    </location>
</feature>
<dbReference type="PROSITE" id="PS50850">
    <property type="entry name" value="MFS"/>
    <property type="match status" value="1"/>
</dbReference>
<comment type="subcellular location">
    <subcellularLocation>
        <location evidence="1">Cell membrane</location>
        <topology evidence="1">Multi-pass membrane protein</topology>
    </subcellularLocation>
</comment>
<dbReference type="PANTHER" id="PTHR43124">
    <property type="entry name" value="PURINE EFFLUX PUMP PBUE"/>
    <property type="match status" value="1"/>
</dbReference>
<evidence type="ECO:0000313" key="8">
    <source>
        <dbReference type="EMBL" id="SHF93781.1"/>
    </source>
</evidence>
<sequence>MVGLLPGLSADLHQPIPVVGSLVTWYALVVTVAGPLVTVLMLRVPRRTALLSLVAVFVASNVVAAVAGGFATLVAARVVTALTHSTSFAVAVVIAVSMSPATSRGRAIAVVSTGWNLATVLGAPLGTWVGDHFGWRTTFWGISVLSALALAGIATLIPPSTSDAPSGVRAEVRALLDRRVAGVLAVAVVSFAGFYTLYTYIAPLLGDVSGFSASVVATLLVVFGVGALVGNAVGGRLADSAPWPSLCAALAGLAAVLGVFAFTVHVQWASAVTMFVLGAVLSAVPPLLQDRALAAAPAAPTLVTAVAASAINLGIAGGSKLGGAALDAGSSLADLTWIGALVALLSVPLAAYTASRRATPTTSEA</sequence>
<feature type="transmembrane region" description="Helical" evidence="6">
    <location>
        <begin position="295"/>
        <end position="315"/>
    </location>
</feature>
<name>A0A1M5FRK2_STRHI</name>
<feature type="transmembrane region" description="Helical" evidence="6">
    <location>
        <begin position="208"/>
        <end position="229"/>
    </location>
</feature>
<dbReference type="InterPro" id="IPR020846">
    <property type="entry name" value="MFS_dom"/>
</dbReference>
<evidence type="ECO:0000256" key="5">
    <source>
        <dbReference type="ARBA" id="ARBA00023136"/>
    </source>
</evidence>
<evidence type="ECO:0000256" key="1">
    <source>
        <dbReference type="ARBA" id="ARBA00004651"/>
    </source>
</evidence>
<reference evidence="8 9" key="1">
    <citation type="submission" date="2016-11" db="EMBL/GenBank/DDBJ databases">
        <authorList>
            <person name="Jaros S."/>
            <person name="Januszkiewicz K."/>
            <person name="Wedrychowicz H."/>
        </authorList>
    </citation>
    <scope>NUCLEOTIDE SEQUENCE [LARGE SCALE GENOMIC DNA]</scope>
    <source>
        <strain evidence="8 9">DSM 44523</strain>
    </source>
</reference>
<feature type="transmembrane region" description="Helical" evidence="6">
    <location>
        <begin position="241"/>
        <end position="262"/>
    </location>
</feature>
<dbReference type="GO" id="GO:0022857">
    <property type="term" value="F:transmembrane transporter activity"/>
    <property type="evidence" value="ECO:0007669"/>
    <property type="project" value="InterPro"/>
</dbReference>
<evidence type="ECO:0000256" key="3">
    <source>
        <dbReference type="ARBA" id="ARBA00022692"/>
    </source>
</evidence>
<dbReference type="CDD" id="cd17324">
    <property type="entry name" value="MFS_NepI_like"/>
    <property type="match status" value="1"/>
</dbReference>
<keyword evidence="5 6" id="KW-0472">Membrane</keyword>
<organism evidence="8 9">
    <name type="scientific">Streptoalloteichus hindustanus</name>
    <dbReference type="NCBI Taxonomy" id="2017"/>
    <lineage>
        <taxon>Bacteria</taxon>
        <taxon>Bacillati</taxon>
        <taxon>Actinomycetota</taxon>
        <taxon>Actinomycetes</taxon>
        <taxon>Pseudonocardiales</taxon>
        <taxon>Pseudonocardiaceae</taxon>
        <taxon>Streptoalloteichus</taxon>
    </lineage>
</organism>
<feature type="transmembrane region" description="Helical" evidence="6">
    <location>
        <begin position="268"/>
        <end position="288"/>
    </location>
</feature>
<evidence type="ECO:0000256" key="4">
    <source>
        <dbReference type="ARBA" id="ARBA00022989"/>
    </source>
</evidence>
<dbReference type="PANTHER" id="PTHR43124:SF8">
    <property type="entry name" value="INNER MEMBRANE TRANSPORT PROTEIN YDHP"/>
    <property type="match status" value="1"/>
</dbReference>
<dbReference type="Gene3D" id="1.20.1250.20">
    <property type="entry name" value="MFS general substrate transporter like domains"/>
    <property type="match status" value="2"/>
</dbReference>
<evidence type="ECO:0000256" key="6">
    <source>
        <dbReference type="SAM" id="Phobius"/>
    </source>
</evidence>
<evidence type="ECO:0000313" key="9">
    <source>
        <dbReference type="Proteomes" id="UP000184501"/>
    </source>
</evidence>
<keyword evidence="2" id="KW-1003">Cell membrane</keyword>
<feature type="transmembrane region" description="Helical" evidence="6">
    <location>
        <begin position="108"/>
        <end position="127"/>
    </location>
</feature>
<evidence type="ECO:0000256" key="2">
    <source>
        <dbReference type="ARBA" id="ARBA00022475"/>
    </source>
</evidence>
<feature type="transmembrane region" description="Helical" evidence="6">
    <location>
        <begin position="74"/>
        <end position="96"/>
    </location>
</feature>
<gene>
    <name evidence="8" type="ORF">SAMN05444320_105547</name>
</gene>
<keyword evidence="4 6" id="KW-1133">Transmembrane helix</keyword>
<dbReference type="Pfam" id="PF07690">
    <property type="entry name" value="MFS_1"/>
    <property type="match status" value="1"/>
</dbReference>
<keyword evidence="3 6" id="KW-0812">Transmembrane</keyword>